<dbReference type="Gene3D" id="3.10.28.10">
    <property type="entry name" value="Homing endonucleases"/>
    <property type="match status" value="1"/>
</dbReference>
<evidence type="ECO:0000256" key="3">
    <source>
        <dbReference type="ARBA" id="ARBA00023306"/>
    </source>
</evidence>
<dbReference type="KEGG" id="mpho:DA803_02525"/>
<keyword evidence="2 6" id="KW-0238">DNA-binding</keyword>
<dbReference type="EMBL" id="CP029295">
    <property type="protein sequence ID" value="AXE60947.1"/>
    <property type="molecule type" value="Genomic_DNA"/>
</dbReference>
<organism evidence="6 7">
    <name type="scientific">[Mycoplasma] phocae</name>
    <dbReference type="NCBI Taxonomy" id="142651"/>
    <lineage>
        <taxon>Bacteria</taxon>
        <taxon>Bacillati</taxon>
        <taxon>Mycoplasmatota</taxon>
        <taxon>Mycoplasmoidales</taxon>
        <taxon>Metamycoplasmataceae</taxon>
        <taxon>Metamycoplasma</taxon>
    </lineage>
</organism>
<dbReference type="RefSeq" id="WP_114191047.1">
    <property type="nucleotide sequence ID" value="NZ_CP029295.1"/>
</dbReference>
<dbReference type="Pfam" id="PF14527">
    <property type="entry name" value="LAGLIDADG_WhiA"/>
    <property type="match status" value="1"/>
</dbReference>
<dbReference type="InterPro" id="IPR003802">
    <property type="entry name" value="Sporulation_regulator_WhiA"/>
</dbReference>
<dbReference type="GO" id="GO:0003677">
    <property type="term" value="F:DNA binding"/>
    <property type="evidence" value="ECO:0007669"/>
    <property type="project" value="UniProtKB-KW"/>
</dbReference>
<dbReference type="InterPro" id="IPR039518">
    <property type="entry name" value="WhiA_LAGLIDADG_dom"/>
</dbReference>
<feature type="domain" description="WhiA LAGLIDADG-like" evidence="5">
    <location>
        <begin position="90"/>
        <end position="181"/>
    </location>
</feature>
<name>A0A2Z5IQU2_9BACT</name>
<evidence type="ECO:0000259" key="4">
    <source>
        <dbReference type="Pfam" id="PF02650"/>
    </source>
</evidence>
<dbReference type="SUPFAM" id="SSF55608">
    <property type="entry name" value="Homing endonucleases"/>
    <property type="match status" value="1"/>
</dbReference>
<evidence type="ECO:0000256" key="1">
    <source>
        <dbReference type="ARBA" id="ARBA00022618"/>
    </source>
</evidence>
<reference evidence="6 7" key="1">
    <citation type="submission" date="2018-05" db="EMBL/GenBank/DDBJ databases">
        <title>Annotation of the Mycoplasma phocidae genome.</title>
        <authorList>
            <person name="Brown D.R."/>
            <person name="Kutish G.F."/>
            <person name="Frasca S.Jr."/>
        </authorList>
    </citation>
    <scope>NUCLEOTIDE SEQUENCE [LARGE SCALE GENOMIC DNA]</scope>
    <source>
        <strain evidence="6 7">105</strain>
    </source>
</reference>
<evidence type="ECO:0000313" key="7">
    <source>
        <dbReference type="Proteomes" id="UP000252477"/>
    </source>
</evidence>
<dbReference type="NCBIfam" id="TIGR00647">
    <property type="entry name" value="DNA_bind_WhiA"/>
    <property type="match status" value="1"/>
</dbReference>
<evidence type="ECO:0000259" key="5">
    <source>
        <dbReference type="Pfam" id="PF14527"/>
    </source>
</evidence>
<dbReference type="PANTHER" id="PTHR37307">
    <property type="entry name" value="CELL DIVISION PROTEIN WHIA-RELATED"/>
    <property type="match status" value="1"/>
</dbReference>
<keyword evidence="7" id="KW-1185">Reference proteome</keyword>
<dbReference type="GO" id="GO:0043937">
    <property type="term" value="P:regulation of sporulation"/>
    <property type="evidence" value="ECO:0007669"/>
    <property type="project" value="InterPro"/>
</dbReference>
<dbReference type="Proteomes" id="UP000252477">
    <property type="component" value="Chromosome"/>
</dbReference>
<feature type="domain" description="Sporulation regulator WhiA C-terminal" evidence="4">
    <location>
        <begin position="185"/>
        <end position="270"/>
    </location>
</feature>
<protein>
    <submittedName>
        <fullName evidence="6">DNA-binding protein WhiA</fullName>
    </submittedName>
</protein>
<evidence type="ECO:0000256" key="2">
    <source>
        <dbReference type="ARBA" id="ARBA00023125"/>
    </source>
</evidence>
<keyword evidence="3" id="KW-0131">Cell cycle</keyword>
<accession>A0A2Z5IQU2</accession>
<evidence type="ECO:0000313" key="6">
    <source>
        <dbReference type="EMBL" id="AXE60947.1"/>
    </source>
</evidence>
<dbReference type="GO" id="GO:0051301">
    <property type="term" value="P:cell division"/>
    <property type="evidence" value="ECO:0007669"/>
    <property type="project" value="UniProtKB-KW"/>
</dbReference>
<proteinExistence type="predicted"/>
<dbReference type="AlphaFoldDB" id="A0A2Z5IQU2"/>
<keyword evidence="1" id="KW-0132">Cell division</keyword>
<dbReference type="InterPro" id="IPR023054">
    <property type="entry name" value="Sporulation_regulator_WhiA_C"/>
</dbReference>
<dbReference type="OrthoDB" id="401278at2"/>
<dbReference type="PANTHER" id="PTHR37307:SF1">
    <property type="entry name" value="CELL DIVISION PROTEIN WHIA-RELATED"/>
    <property type="match status" value="1"/>
</dbReference>
<sequence length="277" mass="32961">MPISSFAYEVKKNIISRKLSKYEKSDLLNGIISTARIEKNTAYIIINNLEIFDYLKGLLIQMKVKYKNPRKNAFLIDLNSFRHHNFKKERDYFSGVFLATGSINRPSSVQNHLELKFYESSYAYEALEILNKYNMHFKIYLRKERYLIYIKKIEDICDFLKAIDAQEAYYHLEDSKIERDFFNNANRITNSDIYNQQRIANANMGFLHNYDFIKKNHLEGHFNKDEILFFDIKEQNIDLSLNDLVHRIKQFGITKSRSALNHSLIKLRKLVDKLETK</sequence>
<dbReference type="InterPro" id="IPR027434">
    <property type="entry name" value="Homing_endonucl"/>
</dbReference>
<dbReference type="Pfam" id="PF02650">
    <property type="entry name" value="HTH_WhiA"/>
    <property type="match status" value="1"/>
</dbReference>
<gene>
    <name evidence="6" type="primary">whiA</name>
    <name evidence="6" type="ORF">DA803_02525</name>
</gene>